<dbReference type="RefSeq" id="WP_053237923.1">
    <property type="nucleotide sequence ID" value="NZ_CP011125.1"/>
</dbReference>
<dbReference type="EMBL" id="CP011125">
    <property type="protein sequence ID" value="AKF11012.1"/>
    <property type="molecule type" value="Genomic_DNA"/>
</dbReference>
<gene>
    <name evidence="2" type="ORF">DB32_008161</name>
</gene>
<evidence type="ECO:0000256" key="1">
    <source>
        <dbReference type="SAM" id="SignalP"/>
    </source>
</evidence>
<feature type="chain" id="PRO_5002511433" evidence="1">
    <location>
        <begin position="21"/>
        <end position="142"/>
    </location>
</feature>
<keyword evidence="3" id="KW-1185">Reference proteome</keyword>
<evidence type="ECO:0000313" key="2">
    <source>
        <dbReference type="EMBL" id="AKF11012.1"/>
    </source>
</evidence>
<protein>
    <submittedName>
        <fullName evidence="2">Uncharacterized protein</fullName>
    </submittedName>
</protein>
<name>A0A0F6W9P2_9BACT</name>
<keyword evidence="1" id="KW-0732">Signal</keyword>
<dbReference type="Proteomes" id="UP000034883">
    <property type="component" value="Chromosome"/>
</dbReference>
<accession>A0A0F6W9P2</accession>
<sequence>MSRRLLLAAAGALAIGTASASCVPATYGYYGSYGYGYPYARSVYYGAAVGVGPYYGGYRYGYPAYPAGYHYGGRYGYPYYGNYGYRSYAPSPVYRAPVEAYRPGQVAPPVHVSPPPAVHVAPGGYGGGGVRAPVHVTPPRPR</sequence>
<proteinExistence type="predicted"/>
<feature type="signal peptide" evidence="1">
    <location>
        <begin position="1"/>
        <end position="20"/>
    </location>
</feature>
<dbReference type="PROSITE" id="PS51257">
    <property type="entry name" value="PROKAR_LIPOPROTEIN"/>
    <property type="match status" value="1"/>
</dbReference>
<dbReference type="KEGG" id="samy:DB32_008161"/>
<reference evidence="2 3" key="1">
    <citation type="submission" date="2015-03" db="EMBL/GenBank/DDBJ databases">
        <title>Genome assembly of Sandaracinus amylolyticus DSM 53668.</title>
        <authorList>
            <person name="Sharma G."/>
            <person name="Subramanian S."/>
        </authorList>
    </citation>
    <scope>NUCLEOTIDE SEQUENCE [LARGE SCALE GENOMIC DNA]</scope>
    <source>
        <strain evidence="2 3">DSM 53668</strain>
    </source>
</reference>
<organism evidence="2 3">
    <name type="scientific">Sandaracinus amylolyticus</name>
    <dbReference type="NCBI Taxonomy" id="927083"/>
    <lineage>
        <taxon>Bacteria</taxon>
        <taxon>Pseudomonadati</taxon>
        <taxon>Myxococcota</taxon>
        <taxon>Polyangia</taxon>
        <taxon>Polyangiales</taxon>
        <taxon>Sandaracinaceae</taxon>
        <taxon>Sandaracinus</taxon>
    </lineage>
</organism>
<dbReference type="AlphaFoldDB" id="A0A0F6W9P2"/>
<dbReference type="STRING" id="927083.DB32_008161"/>
<evidence type="ECO:0000313" key="3">
    <source>
        <dbReference type="Proteomes" id="UP000034883"/>
    </source>
</evidence>